<keyword evidence="3" id="KW-1185">Reference proteome</keyword>
<dbReference type="EMBL" id="VZOJ01000097">
    <property type="protein sequence ID" value="KAB0634320.1"/>
    <property type="molecule type" value="Genomic_DNA"/>
</dbReference>
<accession>A0A6H9ST18</accession>
<evidence type="ECO:0000313" key="3">
    <source>
        <dbReference type="Proteomes" id="UP000430232"/>
    </source>
</evidence>
<feature type="compositionally biased region" description="Basic residues" evidence="1">
    <location>
        <begin position="47"/>
        <end position="59"/>
    </location>
</feature>
<dbReference type="AlphaFoldDB" id="A0A6H9ST18"/>
<sequence length="59" mass="6555">MTANVALLEIDRQSSDLDHGRLRVPRDERPANAAVRQAGSSSPARCRAGRKKWRNSARV</sequence>
<proteinExistence type="predicted"/>
<evidence type="ECO:0000256" key="1">
    <source>
        <dbReference type="SAM" id="MobiDB-lite"/>
    </source>
</evidence>
<organism evidence="2 3">
    <name type="scientific">Burkholderia latens</name>
    <dbReference type="NCBI Taxonomy" id="488446"/>
    <lineage>
        <taxon>Bacteria</taxon>
        <taxon>Pseudomonadati</taxon>
        <taxon>Pseudomonadota</taxon>
        <taxon>Betaproteobacteria</taxon>
        <taxon>Burkholderiales</taxon>
        <taxon>Burkholderiaceae</taxon>
        <taxon>Burkholderia</taxon>
        <taxon>Burkholderia cepacia complex</taxon>
    </lineage>
</organism>
<dbReference type="OrthoDB" id="9961673at2"/>
<protein>
    <submittedName>
        <fullName evidence="2">Uncharacterized protein</fullName>
    </submittedName>
</protein>
<name>A0A6H9ST18_9BURK</name>
<feature type="region of interest" description="Disordered" evidence="1">
    <location>
        <begin position="25"/>
        <end position="59"/>
    </location>
</feature>
<reference evidence="2 3" key="1">
    <citation type="submission" date="2019-09" db="EMBL/GenBank/DDBJ databases">
        <title>Draft genome sequences of 48 bacterial type strains from the CCUG.</title>
        <authorList>
            <person name="Tunovic T."/>
            <person name="Pineiro-Iglesias B."/>
            <person name="Unosson C."/>
            <person name="Inganas E."/>
            <person name="Ohlen M."/>
            <person name="Cardew S."/>
            <person name="Jensie-Markopoulos S."/>
            <person name="Salva-Serra F."/>
            <person name="Jaen-Luchoro D."/>
            <person name="Karlsson R."/>
            <person name="Svensson-Stadler L."/>
            <person name="Chun J."/>
            <person name="Moore E."/>
        </authorList>
    </citation>
    <scope>NUCLEOTIDE SEQUENCE [LARGE SCALE GENOMIC DNA]</scope>
    <source>
        <strain evidence="2 3">CCUG 54555</strain>
    </source>
</reference>
<comment type="caution">
    <text evidence="2">The sequence shown here is derived from an EMBL/GenBank/DDBJ whole genome shotgun (WGS) entry which is preliminary data.</text>
</comment>
<dbReference type="Proteomes" id="UP000430232">
    <property type="component" value="Unassembled WGS sequence"/>
</dbReference>
<gene>
    <name evidence="2" type="ORF">F7R21_26200</name>
</gene>
<evidence type="ECO:0000313" key="2">
    <source>
        <dbReference type="EMBL" id="KAB0634320.1"/>
    </source>
</evidence>